<dbReference type="Pfam" id="PF11838">
    <property type="entry name" value="ERAP1_C"/>
    <property type="match status" value="1"/>
</dbReference>
<feature type="domain" description="Peptidase M1 membrane alanine aminopeptidase" evidence="2">
    <location>
        <begin position="1"/>
        <end position="52"/>
    </location>
</feature>
<evidence type="ECO:0000256" key="1">
    <source>
        <dbReference type="ARBA" id="ARBA00010136"/>
    </source>
</evidence>
<dbReference type="GO" id="GO:0006508">
    <property type="term" value="P:proteolysis"/>
    <property type="evidence" value="ECO:0007669"/>
    <property type="project" value="TreeGrafter"/>
</dbReference>
<dbReference type="InterPro" id="IPR024571">
    <property type="entry name" value="ERAP1-like_C_dom"/>
</dbReference>
<dbReference type="OrthoDB" id="510539at2759"/>
<gene>
    <name evidence="4" type="ORF">BDFB_009960</name>
</gene>
<dbReference type="GO" id="GO:0005615">
    <property type="term" value="C:extracellular space"/>
    <property type="evidence" value="ECO:0007669"/>
    <property type="project" value="TreeGrafter"/>
</dbReference>
<comment type="caution">
    <text evidence="4">The sequence shown here is derived from an EMBL/GenBank/DDBJ whole genome shotgun (WGS) entry which is preliminary data.</text>
</comment>
<dbReference type="Proteomes" id="UP000292052">
    <property type="component" value="Unassembled WGS sequence"/>
</dbReference>
<name>A0A482V974_ASBVE</name>
<dbReference type="InterPro" id="IPR014782">
    <property type="entry name" value="Peptidase_M1_dom"/>
</dbReference>
<dbReference type="STRING" id="1661398.A0A482V974"/>
<reference evidence="4 5" key="1">
    <citation type="submission" date="2017-03" db="EMBL/GenBank/DDBJ databases">
        <title>Genome of the blue death feigning beetle - Asbolus verrucosus.</title>
        <authorList>
            <person name="Rider S.D."/>
        </authorList>
    </citation>
    <scope>NUCLEOTIDE SEQUENCE [LARGE SCALE GENOMIC DNA]</scope>
    <source>
        <strain evidence="4">Butters</strain>
        <tissue evidence="4">Head and leg muscle</tissue>
    </source>
</reference>
<dbReference type="Gene3D" id="2.60.40.1910">
    <property type="match status" value="1"/>
</dbReference>
<protein>
    <submittedName>
        <fullName evidence="4">ERAP1 C domain containing protein</fullName>
    </submittedName>
</protein>
<dbReference type="PANTHER" id="PTHR11533">
    <property type="entry name" value="PROTEASE M1 ZINC METALLOPROTEASE"/>
    <property type="match status" value="1"/>
</dbReference>
<dbReference type="GO" id="GO:0042277">
    <property type="term" value="F:peptide binding"/>
    <property type="evidence" value="ECO:0007669"/>
    <property type="project" value="TreeGrafter"/>
</dbReference>
<evidence type="ECO:0000313" key="4">
    <source>
        <dbReference type="EMBL" id="RZB39726.1"/>
    </source>
</evidence>
<dbReference type="GO" id="GO:0043171">
    <property type="term" value="P:peptide catabolic process"/>
    <property type="evidence" value="ECO:0007669"/>
    <property type="project" value="TreeGrafter"/>
</dbReference>
<feature type="domain" description="ERAP1-like C-terminal" evidence="3">
    <location>
        <begin position="127"/>
        <end position="216"/>
    </location>
</feature>
<evidence type="ECO:0000313" key="5">
    <source>
        <dbReference type="Proteomes" id="UP000292052"/>
    </source>
</evidence>
<dbReference type="AlphaFoldDB" id="A0A482V974"/>
<dbReference type="PANTHER" id="PTHR11533:SF301">
    <property type="entry name" value="AMINOPEPTIDASE"/>
    <property type="match status" value="1"/>
</dbReference>
<dbReference type="Pfam" id="PF01433">
    <property type="entry name" value="Peptidase_M1"/>
    <property type="match status" value="1"/>
</dbReference>
<keyword evidence="5" id="KW-1185">Reference proteome</keyword>
<sequence length="229" mass="27129">MIAHVMGLEQFQRGIQQYLQINKFNNTCSKDLWNSLKNFTSLNNFEDFVKNWTFQPGYPVLHVKANGQNIIITQERFLLHGTNKTKWHIPITYTTSNIEQKFTNTTTQIWFSPNNTELILKNKIIRYYRVKYDENLLRRIHSVLKTAPTNIHVLNRAQIVDDLFNFAIAEKISFAEVFDIISFLSEDVDYYPWYSAFNGFATTLQKISDQNIQKKLSVEYLWYLICDLY</sequence>
<comment type="similarity">
    <text evidence="1">Belongs to the peptidase M1 family.</text>
</comment>
<dbReference type="InterPro" id="IPR050344">
    <property type="entry name" value="Peptidase_M1_aminopeptidases"/>
</dbReference>
<dbReference type="GO" id="GO:0016020">
    <property type="term" value="C:membrane"/>
    <property type="evidence" value="ECO:0007669"/>
    <property type="project" value="TreeGrafter"/>
</dbReference>
<dbReference type="SUPFAM" id="SSF55486">
    <property type="entry name" value="Metalloproteases ('zincins'), catalytic domain"/>
    <property type="match status" value="1"/>
</dbReference>
<dbReference type="InterPro" id="IPR027268">
    <property type="entry name" value="Peptidase_M4/M1_CTD_sf"/>
</dbReference>
<evidence type="ECO:0000259" key="3">
    <source>
        <dbReference type="Pfam" id="PF11838"/>
    </source>
</evidence>
<accession>A0A482V974</accession>
<dbReference type="EMBL" id="QDEB01125674">
    <property type="protein sequence ID" value="RZB39726.1"/>
    <property type="molecule type" value="Genomic_DNA"/>
</dbReference>
<organism evidence="4 5">
    <name type="scientific">Asbolus verrucosus</name>
    <name type="common">Desert ironclad beetle</name>
    <dbReference type="NCBI Taxonomy" id="1661398"/>
    <lineage>
        <taxon>Eukaryota</taxon>
        <taxon>Metazoa</taxon>
        <taxon>Ecdysozoa</taxon>
        <taxon>Arthropoda</taxon>
        <taxon>Hexapoda</taxon>
        <taxon>Insecta</taxon>
        <taxon>Pterygota</taxon>
        <taxon>Neoptera</taxon>
        <taxon>Endopterygota</taxon>
        <taxon>Coleoptera</taxon>
        <taxon>Polyphaga</taxon>
        <taxon>Cucujiformia</taxon>
        <taxon>Tenebrionidae</taxon>
        <taxon>Pimeliinae</taxon>
        <taxon>Asbolus</taxon>
    </lineage>
</organism>
<dbReference type="Gene3D" id="1.10.390.10">
    <property type="entry name" value="Neutral Protease Domain 2"/>
    <property type="match status" value="1"/>
</dbReference>
<dbReference type="GO" id="GO:0070006">
    <property type="term" value="F:metalloaminopeptidase activity"/>
    <property type="evidence" value="ECO:0007669"/>
    <property type="project" value="TreeGrafter"/>
</dbReference>
<dbReference type="GO" id="GO:0008270">
    <property type="term" value="F:zinc ion binding"/>
    <property type="evidence" value="ECO:0007669"/>
    <property type="project" value="InterPro"/>
</dbReference>
<proteinExistence type="inferred from homology"/>
<dbReference type="Gene3D" id="1.10.3480.20">
    <property type="match status" value="1"/>
</dbReference>
<dbReference type="GO" id="GO:0005737">
    <property type="term" value="C:cytoplasm"/>
    <property type="evidence" value="ECO:0007669"/>
    <property type="project" value="TreeGrafter"/>
</dbReference>
<evidence type="ECO:0000259" key="2">
    <source>
        <dbReference type="Pfam" id="PF01433"/>
    </source>
</evidence>